<dbReference type="SUPFAM" id="SSF47413">
    <property type="entry name" value="lambda repressor-like DNA-binding domains"/>
    <property type="match status" value="1"/>
</dbReference>
<dbReference type="InterPro" id="IPR010982">
    <property type="entry name" value="Lambda_DNA-bd_dom_sf"/>
</dbReference>
<protein>
    <submittedName>
        <fullName evidence="2">XRE family transcriptional regulator</fullName>
    </submittedName>
</protein>
<dbReference type="InterPro" id="IPR013975">
    <property type="entry name" value="Tscrpt_reg_BetR_N"/>
</dbReference>
<dbReference type="EMBL" id="WDUB01000001">
    <property type="protein sequence ID" value="KAB7204251.1"/>
    <property type="molecule type" value="Genomic_DNA"/>
</dbReference>
<dbReference type="GO" id="GO:0003677">
    <property type="term" value="F:DNA binding"/>
    <property type="evidence" value="ECO:0007669"/>
    <property type="project" value="InterPro"/>
</dbReference>
<sequence>MSEATRRIRQLIESEQLTCSEVGALLGLSRASANQKMLGRIGWTTNDLMILADHFHVSTDYLLGRTDREEVA</sequence>
<dbReference type="Gene3D" id="1.10.260.40">
    <property type="entry name" value="lambda repressor-like DNA-binding domains"/>
    <property type="match status" value="1"/>
</dbReference>
<dbReference type="PROSITE" id="PS50943">
    <property type="entry name" value="HTH_CROC1"/>
    <property type="match status" value="1"/>
</dbReference>
<comment type="caution">
    <text evidence="2">The sequence shown here is derived from an EMBL/GenBank/DDBJ whole genome shotgun (WGS) entry which is preliminary data.</text>
</comment>
<reference evidence="2 3" key="1">
    <citation type="journal article" date="2019" name="Nat. Med.">
        <title>A library of human gut bacterial isolates paired with longitudinal multiomics data enables mechanistic microbiome research.</title>
        <authorList>
            <person name="Poyet M."/>
            <person name="Groussin M."/>
            <person name="Gibbons S.M."/>
            <person name="Avila-Pacheco J."/>
            <person name="Jiang X."/>
            <person name="Kearney S.M."/>
            <person name="Perrotta A.R."/>
            <person name="Berdy B."/>
            <person name="Zhao S."/>
            <person name="Lieberman T.D."/>
            <person name="Swanson P.K."/>
            <person name="Smith M."/>
            <person name="Roesemann S."/>
            <person name="Alexander J.E."/>
            <person name="Rich S.A."/>
            <person name="Livny J."/>
            <person name="Vlamakis H."/>
            <person name="Clish C."/>
            <person name="Bullock K."/>
            <person name="Deik A."/>
            <person name="Scott J."/>
            <person name="Pierce K.A."/>
            <person name="Xavier R.J."/>
            <person name="Alm E.J."/>
        </authorList>
    </citation>
    <scope>NUCLEOTIDE SEQUENCE [LARGE SCALE GENOMIC DNA]</scope>
    <source>
        <strain evidence="2 3">BIOML-A136</strain>
    </source>
</reference>
<dbReference type="Proteomes" id="UP000476628">
    <property type="component" value="Unassembled WGS sequence"/>
</dbReference>
<dbReference type="Pfam" id="PF08667">
    <property type="entry name" value="BetR"/>
    <property type="match status" value="1"/>
</dbReference>
<dbReference type="RefSeq" id="WP_118282191.1">
    <property type="nucleotide sequence ID" value="NZ_QRMG01000003.1"/>
</dbReference>
<name>A0A6L4U6K5_BIFLN</name>
<evidence type="ECO:0000313" key="2">
    <source>
        <dbReference type="EMBL" id="KAB7204251.1"/>
    </source>
</evidence>
<organism evidence="2 3">
    <name type="scientific">Bifidobacterium longum</name>
    <dbReference type="NCBI Taxonomy" id="216816"/>
    <lineage>
        <taxon>Bacteria</taxon>
        <taxon>Bacillati</taxon>
        <taxon>Actinomycetota</taxon>
        <taxon>Actinomycetes</taxon>
        <taxon>Bifidobacteriales</taxon>
        <taxon>Bifidobacteriaceae</taxon>
        <taxon>Bifidobacterium</taxon>
    </lineage>
</organism>
<proteinExistence type="predicted"/>
<dbReference type="AlphaFoldDB" id="A0A6L4U6K5"/>
<evidence type="ECO:0000313" key="3">
    <source>
        <dbReference type="Proteomes" id="UP000476628"/>
    </source>
</evidence>
<accession>A0A6L4U6K5</accession>
<dbReference type="CDD" id="cd00093">
    <property type="entry name" value="HTH_XRE"/>
    <property type="match status" value="1"/>
</dbReference>
<dbReference type="InterPro" id="IPR001387">
    <property type="entry name" value="Cro/C1-type_HTH"/>
</dbReference>
<evidence type="ECO:0000259" key="1">
    <source>
        <dbReference type="PROSITE" id="PS50943"/>
    </source>
</evidence>
<feature type="domain" description="HTH cro/C1-type" evidence="1">
    <location>
        <begin position="8"/>
        <end position="62"/>
    </location>
</feature>
<gene>
    <name evidence="2" type="ORF">GBC45_00505</name>
</gene>